<dbReference type="RefSeq" id="WP_135767354.1">
    <property type="nucleotide sequence ID" value="NZ_RQET01000004.1"/>
</dbReference>
<dbReference type="SUPFAM" id="SSF52821">
    <property type="entry name" value="Rhodanese/Cell cycle control phosphatase"/>
    <property type="match status" value="1"/>
</dbReference>
<sequence length="111" mass="12279">MNPKELKTRLDARNTGKDDFYLLDVRNPNEQEICLIEGTDLLIPVSELPARVSELDAWKNSGKDVVVYCRSGGRSGNACAFLKSTGFSKVFNLEGGVLQYSDDVDSTLAKY</sequence>
<reference evidence="2" key="1">
    <citation type="journal article" date="2019" name="PLoS Negl. Trop. Dis.">
        <title>Revisiting the worldwide diversity of Leptospira species in the environment.</title>
        <authorList>
            <person name="Vincent A.T."/>
            <person name="Schiettekatte O."/>
            <person name="Bourhy P."/>
            <person name="Veyrier F.J."/>
            <person name="Picardeau M."/>
        </authorList>
    </citation>
    <scope>NUCLEOTIDE SEQUENCE [LARGE SCALE GENOMIC DNA]</scope>
    <source>
        <strain evidence="2">SSW15</strain>
    </source>
</reference>
<gene>
    <name evidence="2" type="ORF">EHO60_06620</name>
</gene>
<evidence type="ECO:0000259" key="1">
    <source>
        <dbReference type="PROSITE" id="PS50206"/>
    </source>
</evidence>
<dbReference type="PANTHER" id="PTHR43031">
    <property type="entry name" value="FAD-DEPENDENT OXIDOREDUCTASE"/>
    <property type="match status" value="1"/>
</dbReference>
<feature type="domain" description="Rhodanese" evidence="1">
    <location>
        <begin position="16"/>
        <end position="109"/>
    </location>
</feature>
<evidence type="ECO:0000313" key="3">
    <source>
        <dbReference type="Proteomes" id="UP000298458"/>
    </source>
</evidence>
<comment type="caution">
    <text evidence="2">The sequence shown here is derived from an EMBL/GenBank/DDBJ whole genome shotgun (WGS) entry which is preliminary data.</text>
</comment>
<protein>
    <submittedName>
        <fullName evidence="2">Rhodanese-like domain-containing protein</fullName>
    </submittedName>
</protein>
<dbReference type="Proteomes" id="UP000298458">
    <property type="component" value="Unassembled WGS sequence"/>
</dbReference>
<dbReference type="EMBL" id="RQET01000004">
    <property type="protein sequence ID" value="TGK11952.1"/>
    <property type="molecule type" value="Genomic_DNA"/>
</dbReference>
<dbReference type="Pfam" id="PF00581">
    <property type="entry name" value="Rhodanese"/>
    <property type="match status" value="1"/>
</dbReference>
<dbReference type="SMART" id="SM00450">
    <property type="entry name" value="RHOD"/>
    <property type="match status" value="1"/>
</dbReference>
<dbReference type="InterPro" id="IPR036873">
    <property type="entry name" value="Rhodanese-like_dom_sf"/>
</dbReference>
<name>A0A4R9GGV3_9LEPT</name>
<dbReference type="AlphaFoldDB" id="A0A4R9GGV3"/>
<proteinExistence type="predicted"/>
<dbReference type="Gene3D" id="3.40.250.10">
    <property type="entry name" value="Rhodanese-like domain"/>
    <property type="match status" value="1"/>
</dbReference>
<dbReference type="InterPro" id="IPR050229">
    <property type="entry name" value="GlpE_sulfurtransferase"/>
</dbReference>
<dbReference type="InterPro" id="IPR001763">
    <property type="entry name" value="Rhodanese-like_dom"/>
</dbReference>
<dbReference type="OrthoDB" id="9800872at2"/>
<evidence type="ECO:0000313" key="2">
    <source>
        <dbReference type="EMBL" id="TGK11952.1"/>
    </source>
</evidence>
<dbReference type="PROSITE" id="PS50206">
    <property type="entry name" value="RHODANESE_3"/>
    <property type="match status" value="1"/>
</dbReference>
<keyword evidence="3" id="KW-1185">Reference proteome</keyword>
<organism evidence="2 3">
    <name type="scientific">Leptospira fletcheri</name>
    <dbReference type="NCBI Taxonomy" id="2484981"/>
    <lineage>
        <taxon>Bacteria</taxon>
        <taxon>Pseudomonadati</taxon>
        <taxon>Spirochaetota</taxon>
        <taxon>Spirochaetia</taxon>
        <taxon>Leptospirales</taxon>
        <taxon>Leptospiraceae</taxon>
        <taxon>Leptospira</taxon>
    </lineage>
</organism>
<accession>A0A4R9GGV3</accession>
<dbReference type="PANTHER" id="PTHR43031:SF17">
    <property type="entry name" value="SULFURTRANSFERASE YTWF-RELATED"/>
    <property type="match status" value="1"/>
</dbReference>